<keyword evidence="2" id="KW-0596">Phosphopantetheine</keyword>
<dbReference type="Gene3D" id="3.40.50.12780">
    <property type="entry name" value="N-terminal domain of ligase-like"/>
    <property type="match status" value="1"/>
</dbReference>
<dbReference type="CDD" id="cd17643">
    <property type="entry name" value="A_NRPS_Cytc1-like"/>
    <property type="match status" value="1"/>
</dbReference>
<feature type="domain" description="Carrier" evidence="4">
    <location>
        <begin position="1227"/>
        <end position="1302"/>
    </location>
</feature>
<comment type="caution">
    <text evidence="5">The sequence shown here is derived from an EMBL/GenBank/DDBJ whole genome shotgun (WGS) entry which is preliminary data.</text>
</comment>
<dbReference type="SUPFAM" id="SSF52777">
    <property type="entry name" value="CoA-dependent acyltransferases"/>
    <property type="match status" value="6"/>
</dbReference>
<dbReference type="Gene3D" id="3.40.50.980">
    <property type="match status" value="2"/>
</dbReference>
<reference evidence="6" key="1">
    <citation type="journal article" date="2019" name="Int. J. Syst. Evol. Microbiol.">
        <title>The Global Catalogue of Microorganisms (GCM) 10K type strain sequencing project: providing services to taxonomists for standard genome sequencing and annotation.</title>
        <authorList>
            <consortium name="The Broad Institute Genomics Platform"/>
            <consortium name="The Broad Institute Genome Sequencing Center for Infectious Disease"/>
            <person name="Wu L."/>
            <person name="Ma J."/>
        </authorList>
    </citation>
    <scope>NUCLEOTIDE SEQUENCE [LARGE SCALE GENOMIC DNA]</scope>
    <source>
        <strain evidence="6">ICMP 19430</strain>
    </source>
</reference>
<dbReference type="PROSITE" id="PS50075">
    <property type="entry name" value="CARRIER"/>
    <property type="match status" value="3"/>
</dbReference>
<dbReference type="PROSITE" id="PS00455">
    <property type="entry name" value="AMP_BINDING"/>
    <property type="match status" value="2"/>
</dbReference>
<evidence type="ECO:0000259" key="4">
    <source>
        <dbReference type="PROSITE" id="PS50075"/>
    </source>
</evidence>
<dbReference type="Pfam" id="PF00668">
    <property type="entry name" value="Condensation"/>
    <property type="match status" value="3"/>
</dbReference>
<dbReference type="CDD" id="cd17646">
    <property type="entry name" value="A_NRPS_AB3403-like"/>
    <property type="match status" value="1"/>
</dbReference>
<dbReference type="PANTHER" id="PTHR45527">
    <property type="entry name" value="NONRIBOSOMAL PEPTIDE SYNTHETASE"/>
    <property type="match status" value="1"/>
</dbReference>
<dbReference type="InterPro" id="IPR025110">
    <property type="entry name" value="AMP-bd_C"/>
</dbReference>
<dbReference type="Gene3D" id="2.30.38.10">
    <property type="entry name" value="Luciferase, Domain 3"/>
    <property type="match status" value="2"/>
</dbReference>
<organism evidence="5 6">
    <name type="scientific">Rhodococcus daqingensis</name>
    <dbReference type="NCBI Taxonomy" id="2479363"/>
    <lineage>
        <taxon>Bacteria</taxon>
        <taxon>Bacillati</taxon>
        <taxon>Actinomycetota</taxon>
        <taxon>Actinomycetes</taxon>
        <taxon>Mycobacteriales</taxon>
        <taxon>Nocardiaceae</taxon>
        <taxon>Rhodococcus</taxon>
    </lineage>
</organism>
<dbReference type="EMBL" id="JBHTCS010000033">
    <property type="protein sequence ID" value="MFC7451439.1"/>
    <property type="molecule type" value="Genomic_DNA"/>
</dbReference>
<dbReference type="InterPro" id="IPR009081">
    <property type="entry name" value="PP-bd_ACP"/>
</dbReference>
<dbReference type="PANTHER" id="PTHR45527:SF1">
    <property type="entry name" value="FATTY ACID SYNTHASE"/>
    <property type="match status" value="1"/>
</dbReference>
<dbReference type="InterPro" id="IPR020806">
    <property type="entry name" value="PKS_PP-bd"/>
</dbReference>
<dbReference type="Pfam" id="PF13193">
    <property type="entry name" value="AMP-binding_C"/>
    <property type="match status" value="3"/>
</dbReference>
<dbReference type="InterPro" id="IPR023213">
    <property type="entry name" value="CAT-like_dom_sf"/>
</dbReference>
<gene>
    <name evidence="5" type="ORF">ACFQS9_26430</name>
</gene>
<dbReference type="InterPro" id="IPR001242">
    <property type="entry name" value="Condensation_dom"/>
</dbReference>
<dbReference type="Gene3D" id="1.10.1200.10">
    <property type="entry name" value="ACP-like"/>
    <property type="match status" value="3"/>
</dbReference>
<dbReference type="NCBIfam" id="NF003417">
    <property type="entry name" value="PRK04813.1"/>
    <property type="match status" value="4"/>
</dbReference>
<sequence length="2941" mass="315644">RFVASPFGLGERMYRTGDLVSWRADGVLEYIGRTDFQVKLRGLRIELGEIESAMLVDQRVAQSVAVVRHDTHAGDQLVGYVVPTAGSTVSVDDLRTTITSALPAYMVPSAFVVLDEFPVNASGKLDRKALPAPVFEAKVFRAPSTPVEEIVAATFAEVLKVERVGRDDDFFELGGNSLIATQAVARLGAALDTSVPVRDLFEASTVAALASRVESHVGEGGHLALTAMDRPEQIPLSLAQSRMWFLNQFDTASAVNNIPAAVRLSGRLDEVALRAAFADVIGRHEILRTMYPDTAQGPVQSIVPAAQVVPDLTPIEVPESALAARVIAEVSAGFDVTREVPIRARLLRVAGSMGVEPAELPGSTVDHVLMIVVHHIAADGFSIAPLVRDVMIAYAARSSDLAPAWMPLPVQYADYTLWQREVLGSEDDPASVISSQLQYWTTALTGLPDQLDLPADRPRPATASYRGATRHFEIDADLHVALSELARKHGATMFMVVHAALSVLLSRLSGTRDIAVGTPFAGRGNAALDDLVGMFVNTLVLRTHVEADASFEDVLEQIRNVDVAGFAHADVPFERLVEVLSPSRSQARHPLFQVALSFQNFEMPTLELPGLSVSGVDIDAQIAKFDLQLTMTEAIDDSGVPSGVAAELIYATDLFDDLTMREFERRFIRVLEAVALNPVVAVGDIEILDSVERELVLSEWNSSGADTGVDSTLAGLFDAAAAGHGDAVAVRFGDDSLTYRDLDGRANRLARKLISAGVVPESLVAVALPRSSDLVVALLAVVKAGGGYLPVDPNYPADRIEYMLADAKPICVIATTDSEMALPAELPIIELDTVDLSGFDAATVTDADRRAPLSPANVAYVIYTSGSTGRPKGVLVPHQNVARLFANTQSEFGFDESDVWTMFHSYAFDFSVWELWGPLLHGGTLVVVDYFTSRSPEQFVELLRRERVTVLNQTPSAFYQLAEADRLAQPGEHDLALRYVVFGGEALELRRLSDWYSRRGDQTPRLVNMYGITETTVHVSHRGIDAQMASAASASVVGQAIAGLQVFVLDSRMRPVAVGVPGEMYVAGVQLARGYLGQPALTASRFVANPFGETGSLLYRSGDVARWNRHGDLEYLGRADDQVKVRGFRIELGEIEAAVLAQESVGQVAVVVREDTPGNVRLVAYVVPAAGAALDLDGVRAGAAAMLPEYMVPSAYMTLDDIPLTSNGKLDRKSLPAPVFEAKAFRAPSTPVEEIVANTFAGVLGLERVGLDDDFFELGGNSLIAAQVTSRLGVALDARVPVRALFESSTVVALAAALAAHAGEGARPALVAQDRPERLPLSPAQQRMWFLNRFDTTSTAYSIPMAIRMSGDLDVAALEAAVGDVFARHESLRTLYPETPDGPVQVIVPLAQCVPDLTPVRTGVEDLPELLMELASTQFDVTTEVPVRIRLFQIVGAEHADRPEFVLASVVHHISADGSSMAPFVRNIMIAYSARIDGREPDWAPLPVQYADYALWQREVLGSEDDEESVAAQQIGYWREALAGLPDQLDLPSDRPRPATQSYNGGRVAFDIDARLHRGLGELARAQGSTLFMATHAALAVLLARLSGTDDIAVGTPIAGRGEAALDDLIGMFVNTLVFRTQVDGNLGFADLLAAVRETDLQAFGHADVPFERLVEVLNPARSTARHPLFQVGFSFQNVTQTSLELPGLEVSALDVDTRIAQFDLQLFLTERYEADGAPAGLDALFSFATDLFDQSTVERFAERFVRILDAVIADPTTAVGDIDLLDPAERDRVLTGWNATAVDVPAVTLVDLVDEQVAAAPDAVALSFEQSELTYREFDSRVNRLARRLISEGVGPESLVALVMRRSVDLVVGMYAVVKAGGAYVPVDPDHPAERVQQILETAAPVRVLTTARDGFEVAGDGAVICIDTIDLSGLADGPVADAERVGPLRASNPAYVIFTSGSTGRPKGVAVSHGAIVNQLVWMRAEFGLDGTDSVLLKTAATFDLSVWEFWSALVSGGRTVIAKPGGHQDPDYLLGLLRSQSVTTLHAVPSMLSMLSTASAGGAMSDSLRRVLAIGEALPAATAQAFRAANPSGLFNLYGPTEAAVSVTAHEVTDGDSGSVPIGLPEWNTQVYVLDDRLHPVPAGVAGELYLAGAQLARGYHGRADLTADRFVANPFGAAGERMYRTGDLVAWRPDGNLEYLERSDFQVKVRGFRIELGEIEAVLARDESVGAVVVAARTDAQTGDRLVAYVVPAAGHVIDTAALRAEAVRALPSYMVPAAVMELDALPLTINGKLDRKALPDPEFAATEFRAPITVVEQLVADTIAGVLGSERVGLDDDFFALGGNSLVATQVAARLGAALDTQVPVLWLFEAPTVGELAVRVEAHAGSGGRLALVAAERPAQIPLSLAQQRMWVLNQMAPDSAAYNIPAAIRLSGLLDVPALESAVLDVLERHEVLRTRYPDTADGPAQVIVPLEEMAPSLAPVQVTEQALGEALAEMVGTGFDVTESVPVRAALFELAPTEYVFVVVVHHISADGFSMGPLTRDVMIAYSSRVDGHLPSWSPLPVQYADYSLWQRELLGSEDDPESLITRQLAYWTDELAGVPEQLELPVDRPRPARQSMRGGSFDFVVGSDLTDRLSRIARDNSATMFMVIHSAFAVLMSRLSGSTDIAIGTPVAGRGEQVLDDLIGMFVNTVVLRTQVSSGSTFEELLGEARSKDLAAFGHADVPFERLVDVVGRQRSAAYTPLFQVMFAFQNMTTRSLQLPGLEVSALDDGFDQAKFDLQLTGMEQFDDLGRLAEIQMRFTYAADLFDPETIKLFAGRFARILEAIAENPAVVLRSIDILTDQERSRFAPKPALTVRDLPDLVAAAAAAAPDAIALSHDGRDVTYGQLGTKLVAVSKSMGSALKPEALVTVSLSGLLPGILPALGAEGHARALESLISASRSIVEKAQSDRPA</sequence>
<dbReference type="CDD" id="cd19540">
    <property type="entry name" value="LCL_NRPS-like"/>
    <property type="match status" value="3"/>
</dbReference>
<dbReference type="Gene3D" id="3.30.300.30">
    <property type="match status" value="3"/>
</dbReference>
<dbReference type="InterPro" id="IPR000873">
    <property type="entry name" value="AMP-dep_synth/lig_dom"/>
</dbReference>
<feature type="domain" description="Carrier" evidence="4">
    <location>
        <begin position="2295"/>
        <end position="2370"/>
    </location>
</feature>
<dbReference type="InterPro" id="IPR042099">
    <property type="entry name" value="ANL_N_sf"/>
</dbReference>
<dbReference type="SMART" id="SM00823">
    <property type="entry name" value="PKS_PP"/>
    <property type="match status" value="3"/>
</dbReference>
<dbReference type="NCBIfam" id="TIGR01733">
    <property type="entry name" value="AA-adenyl-dom"/>
    <property type="match status" value="2"/>
</dbReference>
<dbReference type="Gene3D" id="3.30.559.10">
    <property type="entry name" value="Chloramphenicol acetyltransferase-like domain"/>
    <property type="match status" value="3"/>
</dbReference>
<comment type="cofactor">
    <cofactor evidence="1">
        <name>pantetheine 4'-phosphate</name>
        <dbReference type="ChEBI" id="CHEBI:47942"/>
    </cofactor>
</comment>
<dbReference type="InterPro" id="IPR045851">
    <property type="entry name" value="AMP-bd_C_sf"/>
</dbReference>
<dbReference type="Gene3D" id="3.30.559.30">
    <property type="entry name" value="Nonribosomal peptide synthetase, condensation domain"/>
    <property type="match status" value="3"/>
</dbReference>
<dbReference type="InterPro" id="IPR020845">
    <property type="entry name" value="AMP-binding_CS"/>
</dbReference>
<dbReference type="SUPFAM" id="SSF47336">
    <property type="entry name" value="ACP-like"/>
    <property type="match status" value="3"/>
</dbReference>
<dbReference type="SUPFAM" id="SSF56801">
    <property type="entry name" value="Acetyl-CoA synthetase-like"/>
    <property type="match status" value="3"/>
</dbReference>
<proteinExistence type="predicted"/>
<keyword evidence="6" id="KW-1185">Reference proteome</keyword>
<dbReference type="Pfam" id="PF00550">
    <property type="entry name" value="PP-binding"/>
    <property type="match status" value="3"/>
</dbReference>
<name>A0ABW2S6R4_9NOCA</name>
<dbReference type="InterPro" id="IPR036736">
    <property type="entry name" value="ACP-like_sf"/>
</dbReference>
<protein>
    <submittedName>
        <fullName evidence="5">Amino acid adenylation domain-containing protein</fullName>
    </submittedName>
</protein>
<dbReference type="InterPro" id="IPR006162">
    <property type="entry name" value="Ppantetheine_attach_site"/>
</dbReference>
<dbReference type="Pfam" id="PF00501">
    <property type="entry name" value="AMP-binding"/>
    <property type="match status" value="2"/>
</dbReference>
<dbReference type="Proteomes" id="UP001596484">
    <property type="component" value="Unassembled WGS sequence"/>
</dbReference>
<evidence type="ECO:0000256" key="1">
    <source>
        <dbReference type="ARBA" id="ARBA00001957"/>
    </source>
</evidence>
<accession>A0ABW2S6R4</accession>
<evidence type="ECO:0000256" key="2">
    <source>
        <dbReference type="ARBA" id="ARBA00022450"/>
    </source>
</evidence>
<dbReference type="RefSeq" id="WP_378409530.1">
    <property type="nucleotide sequence ID" value="NZ_JBHTCS010000033.1"/>
</dbReference>
<dbReference type="InterPro" id="IPR010071">
    <property type="entry name" value="AA_adenyl_dom"/>
</dbReference>
<evidence type="ECO:0000313" key="5">
    <source>
        <dbReference type="EMBL" id="MFC7451439.1"/>
    </source>
</evidence>
<keyword evidence="3" id="KW-0597">Phosphoprotein</keyword>
<evidence type="ECO:0000256" key="3">
    <source>
        <dbReference type="ARBA" id="ARBA00022553"/>
    </source>
</evidence>
<evidence type="ECO:0000313" key="6">
    <source>
        <dbReference type="Proteomes" id="UP001596484"/>
    </source>
</evidence>
<dbReference type="PROSITE" id="PS00012">
    <property type="entry name" value="PHOSPHOPANTETHEINE"/>
    <property type="match status" value="3"/>
</dbReference>
<feature type="non-terminal residue" evidence="5">
    <location>
        <position position="1"/>
    </location>
</feature>
<feature type="domain" description="Carrier" evidence="4">
    <location>
        <begin position="142"/>
        <end position="217"/>
    </location>
</feature>